<feature type="binding site" evidence="5">
    <location>
        <position position="142"/>
    </location>
    <ligand>
        <name>FAD</name>
        <dbReference type="ChEBI" id="CHEBI:57692"/>
    </ligand>
</feature>
<dbReference type="Proteomes" id="UP000023152">
    <property type="component" value="Unassembled WGS sequence"/>
</dbReference>
<evidence type="ECO:0000313" key="8">
    <source>
        <dbReference type="EMBL" id="ETO33076.1"/>
    </source>
</evidence>
<comment type="caution">
    <text evidence="8">The sequence shown here is derived from an EMBL/GenBank/DDBJ whole genome shotgun (WGS) entry which is preliminary data.</text>
</comment>
<evidence type="ECO:0000313" key="9">
    <source>
        <dbReference type="Proteomes" id="UP000023152"/>
    </source>
</evidence>
<dbReference type="Gene3D" id="2.40.30.10">
    <property type="entry name" value="Translation factors"/>
    <property type="match status" value="1"/>
</dbReference>
<dbReference type="InterPro" id="IPR008333">
    <property type="entry name" value="Cbr1-like_FAD-bd_dom"/>
</dbReference>
<evidence type="ECO:0000256" key="4">
    <source>
        <dbReference type="ARBA" id="ARBA00023002"/>
    </source>
</evidence>
<reference evidence="8 9" key="1">
    <citation type="journal article" date="2013" name="Curr. Biol.">
        <title>The Genome of the Foraminiferan Reticulomyxa filosa.</title>
        <authorList>
            <person name="Glockner G."/>
            <person name="Hulsmann N."/>
            <person name="Schleicher M."/>
            <person name="Noegel A.A."/>
            <person name="Eichinger L."/>
            <person name="Gallinger C."/>
            <person name="Pawlowski J."/>
            <person name="Sierra R."/>
            <person name="Euteneuer U."/>
            <person name="Pillet L."/>
            <person name="Moustafa A."/>
            <person name="Platzer M."/>
            <person name="Groth M."/>
            <person name="Szafranski K."/>
            <person name="Schliwa M."/>
        </authorList>
    </citation>
    <scope>NUCLEOTIDE SEQUENCE [LARGE SCALE GENOMIC DNA]</scope>
</reference>
<dbReference type="InterPro" id="IPR017927">
    <property type="entry name" value="FAD-bd_FR_type"/>
</dbReference>
<dbReference type="GO" id="GO:0016491">
    <property type="term" value="F:oxidoreductase activity"/>
    <property type="evidence" value="ECO:0007669"/>
    <property type="project" value="UniProtKB-KW"/>
</dbReference>
<dbReference type="InterPro" id="IPR001834">
    <property type="entry name" value="CBR-like"/>
</dbReference>
<keyword evidence="9" id="KW-1185">Reference proteome</keyword>
<dbReference type="InterPro" id="IPR001433">
    <property type="entry name" value="OxRdtase_FAD/NAD-bd"/>
</dbReference>
<proteinExistence type="predicted"/>
<dbReference type="AlphaFoldDB" id="X6P4C7"/>
<organism evidence="8 9">
    <name type="scientific">Reticulomyxa filosa</name>
    <dbReference type="NCBI Taxonomy" id="46433"/>
    <lineage>
        <taxon>Eukaryota</taxon>
        <taxon>Sar</taxon>
        <taxon>Rhizaria</taxon>
        <taxon>Retaria</taxon>
        <taxon>Foraminifera</taxon>
        <taxon>Monothalamids</taxon>
        <taxon>Reticulomyxidae</taxon>
        <taxon>Reticulomyxa</taxon>
    </lineage>
</organism>
<keyword evidence="3 5" id="KW-0274">FAD</keyword>
<keyword evidence="4" id="KW-0560">Oxidoreductase</keyword>
<keyword evidence="2 5" id="KW-0285">Flavoprotein</keyword>
<sequence length="367" mass="42242">AKINEFSPYKMIVSPIVNEMAFLQKRDKQAKQFKLTTLVSKYFVTPVDCARPVILLEFDYSMKSGCLLGEYILLHYFGKDTTTRAYTPITPQFVLCEGGARLQSITEQPHNQKNLSQAKNSKDEDRSQRLFLLVRLYKYGNMSNILRSLKPGQILRITGPFLRKPMLPTYTDEGFGLQCWRRVIMICGGTGVTPMLHVIMHHLSQGNDENKLLLLWFNNTPNDLFVASHLRYLQLQFPKRLYFVFCFTASETGQVTDVNALYNLKEWSQVHFKKWEDTQNRTLIRHFLKHGEPPHETQSSTKSDGNTAGDIEIGKLKSESSNLQDLHPHDRLMISGPKPFVESYIDLMKDTVDFQKVNLGKQLISLD</sequence>
<evidence type="ECO:0000256" key="1">
    <source>
        <dbReference type="ARBA" id="ARBA00001974"/>
    </source>
</evidence>
<dbReference type="Pfam" id="PF00175">
    <property type="entry name" value="NAD_binding_1"/>
    <property type="match status" value="1"/>
</dbReference>
<feature type="compositionally biased region" description="Polar residues" evidence="6">
    <location>
        <begin position="296"/>
        <end position="306"/>
    </location>
</feature>
<accession>X6P4C7</accession>
<dbReference type="PANTHER" id="PTHR19370">
    <property type="entry name" value="NADH-CYTOCHROME B5 REDUCTASE"/>
    <property type="match status" value="1"/>
</dbReference>
<dbReference type="SUPFAM" id="SSF52343">
    <property type="entry name" value="Ferredoxin reductase-like, C-terminal NADP-linked domain"/>
    <property type="match status" value="1"/>
</dbReference>
<feature type="binding site" evidence="5">
    <location>
        <position position="193"/>
    </location>
    <ligand>
        <name>FAD</name>
        <dbReference type="ChEBI" id="CHEBI:57692"/>
    </ligand>
</feature>
<dbReference type="OrthoDB" id="432685at2759"/>
<evidence type="ECO:0000256" key="2">
    <source>
        <dbReference type="ARBA" id="ARBA00022630"/>
    </source>
</evidence>
<dbReference type="PROSITE" id="PS51384">
    <property type="entry name" value="FAD_FR"/>
    <property type="match status" value="1"/>
</dbReference>
<evidence type="ECO:0000256" key="5">
    <source>
        <dbReference type="PIRSR" id="PIRSR601834-1"/>
    </source>
</evidence>
<evidence type="ECO:0000259" key="7">
    <source>
        <dbReference type="PROSITE" id="PS51384"/>
    </source>
</evidence>
<dbReference type="InterPro" id="IPR039261">
    <property type="entry name" value="FNR_nucleotide-bd"/>
</dbReference>
<dbReference type="EMBL" id="ASPP01003698">
    <property type="protein sequence ID" value="ETO33076.1"/>
    <property type="molecule type" value="Genomic_DNA"/>
</dbReference>
<feature type="domain" description="FAD-binding FR-type" evidence="7">
    <location>
        <begin position="31"/>
        <end position="167"/>
    </location>
</feature>
<protein>
    <recommendedName>
        <fullName evidence="7">FAD-binding FR-type domain-containing protein</fullName>
    </recommendedName>
</protein>
<dbReference type="InterPro" id="IPR017938">
    <property type="entry name" value="Riboflavin_synthase-like_b-brl"/>
</dbReference>
<dbReference type="SUPFAM" id="SSF63380">
    <property type="entry name" value="Riboflavin synthase domain-like"/>
    <property type="match status" value="1"/>
</dbReference>
<dbReference type="Pfam" id="PF00970">
    <property type="entry name" value="FAD_binding_6"/>
    <property type="match status" value="1"/>
</dbReference>
<feature type="non-terminal residue" evidence="8">
    <location>
        <position position="1"/>
    </location>
</feature>
<gene>
    <name evidence="8" type="ORF">RFI_04032</name>
</gene>
<evidence type="ECO:0000256" key="6">
    <source>
        <dbReference type="SAM" id="MobiDB-lite"/>
    </source>
</evidence>
<feature type="binding site" evidence="5">
    <location>
        <position position="143"/>
    </location>
    <ligand>
        <name>FAD</name>
        <dbReference type="ChEBI" id="CHEBI:57692"/>
    </ligand>
</feature>
<name>X6P4C7_RETFI</name>
<comment type="cofactor">
    <cofactor evidence="1 5">
        <name>FAD</name>
        <dbReference type="ChEBI" id="CHEBI:57692"/>
    </cofactor>
</comment>
<feature type="binding site" evidence="5">
    <location>
        <position position="133"/>
    </location>
    <ligand>
        <name>FAD</name>
        <dbReference type="ChEBI" id="CHEBI:57692"/>
    </ligand>
</feature>
<feature type="region of interest" description="Disordered" evidence="6">
    <location>
        <begin position="291"/>
        <end position="310"/>
    </location>
</feature>
<evidence type="ECO:0000256" key="3">
    <source>
        <dbReference type="ARBA" id="ARBA00022827"/>
    </source>
</evidence>
<dbReference type="Gene3D" id="3.40.50.80">
    <property type="entry name" value="Nucleotide-binding domain of ferredoxin-NADP reductase (FNR) module"/>
    <property type="match status" value="1"/>
</dbReference>